<comment type="similarity">
    <text evidence="2">Belongs to the EamA transporter family.</text>
</comment>
<comment type="subcellular location">
    <subcellularLocation>
        <location evidence="1">Membrane</location>
        <topology evidence="1">Multi-pass membrane protein</topology>
    </subcellularLocation>
</comment>
<name>G7V9B8_THELD</name>
<dbReference type="eggNOG" id="COG0697">
    <property type="taxonomic scope" value="Bacteria"/>
</dbReference>
<gene>
    <name evidence="8" type="ordered locus">Tlie_1869</name>
</gene>
<dbReference type="STRING" id="580340.Tlie_1869"/>
<reference evidence="9" key="1">
    <citation type="submission" date="2011-10" db="EMBL/GenBank/DDBJ databases">
        <title>The complete genome of chromosome of Thermovirga lienii DSM 17291.</title>
        <authorList>
            <consortium name="US DOE Joint Genome Institute (JGI-PGF)"/>
            <person name="Lucas S."/>
            <person name="Copeland A."/>
            <person name="Lapidus A."/>
            <person name="Glavina del Rio T."/>
            <person name="Dalin E."/>
            <person name="Tice H."/>
            <person name="Bruce D."/>
            <person name="Goodwin L."/>
            <person name="Pitluck S."/>
            <person name="Peters L."/>
            <person name="Mikhailova N."/>
            <person name="Saunders E."/>
            <person name="Kyrpides N."/>
            <person name="Mavromatis K."/>
            <person name="Ivanova N."/>
            <person name="Last F.I."/>
            <person name="Brettin T."/>
            <person name="Detter J.C."/>
            <person name="Han C."/>
            <person name="Larimer F."/>
            <person name="Land M."/>
            <person name="Hauser L."/>
            <person name="Markowitz V."/>
            <person name="Cheng J.-F."/>
            <person name="Hugenholtz P."/>
            <person name="Woyke T."/>
            <person name="Wu D."/>
            <person name="Spring S."/>
            <person name="Schroeder M."/>
            <person name="Brambilla E.-M."/>
            <person name="Klenk H.-P."/>
            <person name="Eisen J.A."/>
        </authorList>
    </citation>
    <scope>NUCLEOTIDE SEQUENCE [LARGE SCALE GENOMIC DNA]</scope>
    <source>
        <strain evidence="9">ATCC BAA-1197 / DSM 17291 / Cas60314</strain>
    </source>
</reference>
<feature type="transmembrane region" description="Helical" evidence="6">
    <location>
        <begin position="158"/>
        <end position="179"/>
    </location>
</feature>
<evidence type="ECO:0000256" key="6">
    <source>
        <dbReference type="SAM" id="Phobius"/>
    </source>
</evidence>
<keyword evidence="4 6" id="KW-1133">Transmembrane helix</keyword>
<feature type="transmembrane region" description="Helical" evidence="6">
    <location>
        <begin position="135"/>
        <end position="152"/>
    </location>
</feature>
<sequence length="302" mass="32216">MGLFVKDQDFASGSKRWEAKTALCLASLYAVWGSTFLANKFGLESFPPYMLNAVRFLSGGVILYAIMKFKGEKDPTFGEWMKAGIVGLFMVVGGSGGLTVGQQWVASGLAATLIATVPLWTVVFTSFWEGRPGRLEILGLVIGILGVAMLNMERGIRGNPIGVIYILSAAACWGFGSALNRRIKWQSQQTVTAAQMIVGGAILAFISFLLGERMGPLTMKAAWGIFHLVVFGSVAGFSLYVHLLKTTRPAVATSYALVNPIIAAILGATLAGERFSLVALLAMAVILSGVALVFLAKVQRRG</sequence>
<dbReference type="Proteomes" id="UP000005868">
    <property type="component" value="Chromosome"/>
</dbReference>
<keyword evidence="3 6" id="KW-0812">Transmembrane</keyword>
<dbReference type="KEGG" id="tli:Tlie_1869"/>
<feature type="transmembrane region" description="Helical" evidence="6">
    <location>
        <begin position="277"/>
        <end position="296"/>
    </location>
</feature>
<evidence type="ECO:0000259" key="7">
    <source>
        <dbReference type="Pfam" id="PF00892"/>
    </source>
</evidence>
<keyword evidence="9" id="KW-1185">Reference proteome</keyword>
<dbReference type="EMBL" id="CP003096">
    <property type="protein sequence ID" value="AER67578.1"/>
    <property type="molecule type" value="Genomic_DNA"/>
</dbReference>
<keyword evidence="5 6" id="KW-0472">Membrane</keyword>
<feature type="domain" description="EamA" evidence="7">
    <location>
        <begin position="23"/>
        <end position="151"/>
    </location>
</feature>
<dbReference type="PANTHER" id="PTHR32322">
    <property type="entry name" value="INNER MEMBRANE TRANSPORTER"/>
    <property type="match status" value="1"/>
</dbReference>
<feature type="transmembrane region" description="Helical" evidence="6">
    <location>
        <begin position="49"/>
        <end position="67"/>
    </location>
</feature>
<dbReference type="PANTHER" id="PTHR32322:SF2">
    <property type="entry name" value="EAMA DOMAIN-CONTAINING PROTEIN"/>
    <property type="match status" value="1"/>
</dbReference>
<feature type="transmembrane region" description="Helical" evidence="6">
    <location>
        <begin position="222"/>
        <end position="243"/>
    </location>
</feature>
<dbReference type="InterPro" id="IPR000620">
    <property type="entry name" value="EamA_dom"/>
</dbReference>
<dbReference type="NCBIfam" id="NF008432">
    <property type="entry name" value="PRK11272.1"/>
    <property type="match status" value="1"/>
</dbReference>
<feature type="transmembrane region" description="Helical" evidence="6">
    <location>
        <begin position="104"/>
        <end position="128"/>
    </location>
</feature>
<evidence type="ECO:0000256" key="2">
    <source>
        <dbReference type="ARBA" id="ARBA00007362"/>
    </source>
</evidence>
<protein>
    <recommendedName>
        <fullName evidence="7">EamA domain-containing protein</fullName>
    </recommendedName>
</protein>
<feature type="transmembrane region" description="Helical" evidence="6">
    <location>
        <begin position="79"/>
        <end position="98"/>
    </location>
</feature>
<evidence type="ECO:0000313" key="9">
    <source>
        <dbReference type="Proteomes" id="UP000005868"/>
    </source>
</evidence>
<evidence type="ECO:0000256" key="5">
    <source>
        <dbReference type="ARBA" id="ARBA00023136"/>
    </source>
</evidence>
<evidence type="ECO:0000256" key="1">
    <source>
        <dbReference type="ARBA" id="ARBA00004141"/>
    </source>
</evidence>
<reference evidence="8 9" key="2">
    <citation type="journal article" date="2012" name="Stand. Genomic Sci.">
        <title>Genome sequence of the moderately thermophilic, amino-acid-degrading and sulfur-reducing bacterium Thermovirga lienii type strain (Cas60314(T)).</title>
        <authorList>
            <person name="Goker M."/>
            <person name="Saunders E."/>
            <person name="Lapidus A."/>
            <person name="Nolan M."/>
            <person name="Lucas S."/>
            <person name="Hammon N."/>
            <person name="Deshpande S."/>
            <person name="Cheng J.F."/>
            <person name="Han C."/>
            <person name="Tapia R."/>
            <person name="Goodwin L.A."/>
            <person name="Pitluck S."/>
            <person name="Liolios K."/>
            <person name="Mavromatis K."/>
            <person name="Pagani I."/>
            <person name="Ivanova N."/>
            <person name="Mikhailova N."/>
            <person name="Pati A."/>
            <person name="Chen A."/>
            <person name="Palaniappan K."/>
            <person name="Land M."/>
            <person name="Chang Y.J."/>
            <person name="Jeffries C.D."/>
            <person name="Brambilla E.M."/>
            <person name="Rohde M."/>
            <person name="Spring S."/>
            <person name="Detter J.C."/>
            <person name="Woyke T."/>
            <person name="Bristow J."/>
            <person name="Eisen J.A."/>
            <person name="Markowitz V."/>
            <person name="Hugenholtz P."/>
            <person name="Kyrpides N.C."/>
            <person name="Klenk H.P."/>
        </authorList>
    </citation>
    <scope>NUCLEOTIDE SEQUENCE [LARGE SCALE GENOMIC DNA]</scope>
    <source>
        <strain evidence="9">ATCC BAA-1197 / DSM 17291 / Cas60314</strain>
    </source>
</reference>
<evidence type="ECO:0000256" key="3">
    <source>
        <dbReference type="ARBA" id="ARBA00022692"/>
    </source>
</evidence>
<dbReference type="HOGENOM" id="CLU_033863_5_1_0"/>
<feature type="transmembrane region" description="Helical" evidence="6">
    <location>
        <begin position="191"/>
        <end position="210"/>
    </location>
</feature>
<feature type="transmembrane region" description="Helical" evidence="6">
    <location>
        <begin position="250"/>
        <end position="271"/>
    </location>
</feature>
<proteinExistence type="inferred from homology"/>
<evidence type="ECO:0000313" key="8">
    <source>
        <dbReference type="EMBL" id="AER67578.1"/>
    </source>
</evidence>
<accession>G7V9B8</accession>
<organism evidence="8 9">
    <name type="scientific">Thermovirga lienii (strain ATCC BAA-1197 / DSM 17291 / Cas60314)</name>
    <dbReference type="NCBI Taxonomy" id="580340"/>
    <lineage>
        <taxon>Bacteria</taxon>
        <taxon>Thermotogati</taxon>
        <taxon>Synergistota</taxon>
        <taxon>Synergistia</taxon>
        <taxon>Synergistales</taxon>
        <taxon>Thermovirgaceae</taxon>
        <taxon>Thermovirga</taxon>
    </lineage>
</organism>
<dbReference type="InterPro" id="IPR037185">
    <property type="entry name" value="EmrE-like"/>
</dbReference>
<dbReference type="GO" id="GO:0016020">
    <property type="term" value="C:membrane"/>
    <property type="evidence" value="ECO:0007669"/>
    <property type="project" value="UniProtKB-SubCell"/>
</dbReference>
<dbReference type="Pfam" id="PF00892">
    <property type="entry name" value="EamA"/>
    <property type="match status" value="2"/>
</dbReference>
<feature type="transmembrane region" description="Helical" evidence="6">
    <location>
        <begin position="21"/>
        <end position="43"/>
    </location>
</feature>
<feature type="domain" description="EamA" evidence="7">
    <location>
        <begin position="161"/>
        <end position="294"/>
    </location>
</feature>
<dbReference type="SUPFAM" id="SSF103481">
    <property type="entry name" value="Multidrug resistance efflux transporter EmrE"/>
    <property type="match status" value="2"/>
</dbReference>
<evidence type="ECO:0000256" key="4">
    <source>
        <dbReference type="ARBA" id="ARBA00022989"/>
    </source>
</evidence>
<dbReference type="OrthoDB" id="9812547at2"/>
<dbReference type="AlphaFoldDB" id="G7V9B8"/>
<dbReference type="InterPro" id="IPR050638">
    <property type="entry name" value="AA-Vitamin_Transporters"/>
</dbReference>